<organism evidence="1 2">
    <name type="scientific">Ottowia cancrivicina</name>
    <dbReference type="NCBI Taxonomy" id="3040346"/>
    <lineage>
        <taxon>Bacteria</taxon>
        <taxon>Pseudomonadati</taxon>
        <taxon>Pseudomonadota</taxon>
        <taxon>Betaproteobacteria</taxon>
        <taxon>Burkholderiales</taxon>
        <taxon>Comamonadaceae</taxon>
        <taxon>Ottowia</taxon>
    </lineage>
</organism>
<keyword evidence="2" id="KW-1185">Reference proteome</keyword>
<name>A0AAW6RHS1_9BURK</name>
<dbReference type="EMBL" id="JARVII010000001">
    <property type="protein sequence ID" value="MDG9698176.1"/>
    <property type="molecule type" value="Genomic_DNA"/>
</dbReference>
<comment type="caution">
    <text evidence="1">The sequence shown here is derived from an EMBL/GenBank/DDBJ whole genome shotgun (WGS) entry which is preliminary data.</text>
</comment>
<accession>A0AAW6RHS1</accession>
<sequence length="56" mass="6239">MKWIAISIGNGWVDRLKKLNINPWQFINTPLPEWNGVIFSAGSENGSDARPGEISI</sequence>
<evidence type="ECO:0000313" key="1">
    <source>
        <dbReference type="EMBL" id="MDG9698176.1"/>
    </source>
</evidence>
<evidence type="ECO:0000313" key="2">
    <source>
        <dbReference type="Proteomes" id="UP001237156"/>
    </source>
</evidence>
<proteinExistence type="predicted"/>
<reference evidence="1 2" key="1">
    <citation type="submission" date="2023-04" db="EMBL/GenBank/DDBJ databases">
        <title>Ottowia paracancer sp. nov., isolated from human stomach.</title>
        <authorList>
            <person name="Song Y."/>
        </authorList>
    </citation>
    <scope>NUCLEOTIDE SEQUENCE [LARGE SCALE GENOMIC DNA]</scope>
    <source>
        <strain evidence="1 2">10c7w1</strain>
    </source>
</reference>
<dbReference type="Proteomes" id="UP001237156">
    <property type="component" value="Unassembled WGS sequence"/>
</dbReference>
<gene>
    <name evidence="1" type="ORF">QB898_00310</name>
</gene>
<dbReference type="AlphaFoldDB" id="A0AAW6RHS1"/>
<protein>
    <submittedName>
        <fullName evidence="1">Uncharacterized protein</fullName>
    </submittedName>
</protein>